<feature type="transmembrane region" description="Helical" evidence="6">
    <location>
        <begin position="184"/>
        <end position="206"/>
    </location>
</feature>
<feature type="transmembrane region" description="Helical" evidence="6">
    <location>
        <begin position="140"/>
        <end position="163"/>
    </location>
</feature>
<dbReference type="Pfam" id="PF00083">
    <property type="entry name" value="Sugar_tr"/>
    <property type="match status" value="2"/>
</dbReference>
<name>A0A8K0T3Z4_9HYPO</name>
<evidence type="ECO:0000256" key="1">
    <source>
        <dbReference type="ARBA" id="ARBA00004141"/>
    </source>
</evidence>
<feature type="transmembrane region" description="Helical" evidence="6">
    <location>
        <begin position="523"/>
        <end position="546"/>
    </location>
</feature>
<accession>A0A8K0T3Z4</accession>
<proteinExistence type="predicted"/>
<dbReference type="InterPro" id="IPR036259">
    <property type="entry name" value="MFS_trans_sf"/>
</dbReference>
<dbReference type="InterPro" id="IPR020846">
    <property type="entry name" value="MFS_dom"/>
</dbReference>
<evidence type="ECO:0000313" key="8">
    <source>
        <dbReference type="EMBL" id="KAH7326675.1"/>
    </source>
</evidence>
<dbReference type="EMBL" id="JAGPNK010000002">
    <property type="protein sequence ID" value="KAH7326675.1"/>
    <property type="molecule type" value="Genomic_DNA"/>
</dbReference>
<evidence type="ECO:0000256" key="3">
    <source>
        <dbReference type="ARBA" id="ARBA00022989"/>
    </source>
</evidence>
<dbReference type="InterPro" id="IPR005828">
    <property type="entry name" value="MFS_sugar_transport-like"/>
</dbReference>
<evidence type="ECO:0000256" key="2">
    <source>
        <dbReference type="ARBA" id="ARBA00022692"/>
    </source>
</evidence>
<dbReference type="GO" id="GO:0022857">
    <property type="term" value="F:transmembrane transporter activity"/>
    <property type="evidence" value="ECO:0007669"/>
    <property type="project" value="InterPro"/>
</dbReference>
<comment type="caution">
    <text evidence="8">The sequence shown here is derived from an EMBL/GenBank/DDBJ whole genome shotgun (WGS) entry which is preliminary data.</text>
</comment>
<organism evidence="8 9">
    <name type="scientific">Stachybotrys elegans</name>
    <dbReference type="NCBI Taxonomy" id="80388"/>
    <lineage>
        <taxon>Eukaryota</taxon>
        <taxon>Fungi</taxon>
        <taxon>Dikarya</taxon>
        <taxon>Ascomycota</taxon>
        <taxon>Pezizomycotina</taxon>
        <taxon>Sordariomycetes</taxon>
        <taxon>Hypocreomycetidae</taxon>
        <taxon>Hypocreales</taxon>
        <taxon>Stachybotryaceae</taxon>
        <taxon>Stachybotrys</taxon>
    </lineage>
</organism>
<protein>
    <submittedName>
        <fullName evidence="8">Major facilitator superfamily domain-containing protein</fullName>
    </submittedName>
</protein>
<feature type="transmembrane region" description="Helical" evidence="6">
    <location>
        <begin position="115"/>
        <end position="134"/>
    </location>
</feature>
<gene>
    <name evidence="8" type="ORF">B0I35DRAFT_508845</name>
</gene>
<feature type="region of interest" description="Disordered" evidence="5">
    <location>
        <begin position="286"/>
        <end position="319"/>
    </location>
</feature>
<keyword evidence="9" id="KW-1185">Reference proteome</keyword>
<keyword evidence="4 6" id="KW-0472">Membrane</keyword>
<feature type="compositionally biased region" description="Polar residues" evidence="5">
    <location>
        <begin position="291"/>
        <end position="307"/>
    </location>
</feature>
<feature type="transmembrane region" description="Helical" evidence="6">
    <location>
        <begin position="431"/>
        <end position="451"/>
    </location>
</feature>
<dbReference type="AlphaFoldDB" id="A0A8K0T3Z4"/>
<evidence type="ECO:0000259" key="7">
    <source>
        <dbReference type="PROSITE" id="PS50850"/>
    </source>
</evidence>
<feature type="region of interest" description="Disordered" evidence="5">
    <location>
        <begin position="1"/>
        <end position="28"/>
    </location>
</feature>
<comment type="subcellular location">
    <subcellularLocation>
        <location evidence="1">Membrane</location>
        <topology evidence="1">Multi-pass membrane protein</topology>
    </subcellularLocation>
</comment>
<keyword evidence="3 6" id="KW-1133">Transmembrane helix</keyword>
<dbReference type="InterPro" id="IPR005829">
    <property type="entry name" value="Sugar_transporter_CS"/>
</dbReference>
<evidence type="ECO:0000256" key="5">
    <source>
        <dbReference type="SAM" id="MobiDB-lite"/>
    </source>
</evidence>
<dbReference type="GO" id="GO:0016020">
    <property type="term" value="C:membrane"/>
    <property type="evidence" value="ECO:0007669"/>
    <property type="project" value="UniProtKB-SubCell"/>
</dbReference>
<evidence type="ECO:0000256" key="4">
    <source>
        <dbReference type="ARBA" id="ARBA00023136"/>
    </source>
</evidence>
<evidence type="ECO:0000256" key="6">
    <source>
        <dbReference type="SAM" id="Phobius"/>
    </source>
</evidence>
<keyword evidence="2 6" id="KW-0812">Transmembrane</keyword>
<feature type="transmembrane region" description="Helical" evidence="6">
    <location>
        <begin position="83"/>
        <end position="103"/>
    </location>
</feature>
<feature type="domain" description="Major facilitator superfamily (MFS) profile" evidence="7">
    <location>
        <begin position="47"/>
        <end position="582"/>
    </location>
</feature>
<feature type="transmembrane region" description="Helical" evidence="6">
    <location>
        <begin position="234"/>
        <end position="257"/>
    </location>
</feature>
<dbReference type="Gene3D" id="1.20.1250.20">
    <property type="entry name" value="MFS general substrate transporter like domains"/>
    <property type="match status" value="2"/>
</dbReference>
<dbReference type="PROSITE" id="PS00217">
    <property type="entry name" value="SUGAR_TRANSPORT_2"/>
    <property type="match status" value="1"/>
</dbReference>
<feature type="transmembrane region" description="Helical" evidence="6">
    <location>
        <begin position="486"/>
        <end position="511"/>
    </location>
</feature>
<feature type="transmembrane region" description="Helical" evidence="6">
    <location>
        <begin position="458"/>
        <end position="480"/>
    </location>
</feature>
<feature type="transmembrane region" description="Helical" evidence="6">
    <location>
        <begin position="340"/>
        <end position="360"/>
    </location>
</feature>
<dbReference type="OrthoDB" id="433512at2759"/>
<dbReference type="PANTHER" id="PTHR24064">
    <property type="entry name" value="SOLUTE CARRIER FAMILY 22 MEMBER"/>
    <property type="match status" value="1"/>
</dbReference>
<sequence length="638" mass="70939">MPSTPSNPGRRNRGFLGSDSSALPAQDRQDRNQLRYELDLNSWNFRIWGVAASGFLTDSYNLFSTNVILASVAFVYWPQGSSWPGLLINLSTLIGSVLGQLAFGFLADFYGRTRLYGIELVLVIVSTIGVATSSHGYGDMSFLGLFVWWRFVMGIGIGAEYPLSAVITSEWSSTHSRSRMISSVFMMQPVGQALAQLVGLFVLLGFESSRNIREMRCGLDTKHETECREAVDGIWRIIIGSGAIPALFAIIFRFFLFDCGLYSLEVRNKPDMALRNTQRVYGAPSGAATFDTWQPPRSTAQRSNSMLPPNGIHPETSPQPMPIQFSREDLYKYFIQEGNWCYLLGTSATWFVLDVSFYGLSLDNRGTLSTLWATTKPAEINESLECWNSQLENGTSTVPGWVNDGLPVWQTDATHPCNTIYDVLVEQTQQYLLTVSLASIAGSACFVLFANRIPRRQWLTTSFLVLTLLFIITGGVYYGVHETDGAPATVVFVALCHFLFNFGPNTLTFILPAEVFPTCYRCTAHGISAAAGKLGSIVAVLLVYLINNVYEDDRRQGLMFILFGSVAAFGAIFSYAYLPDVQRWVVEGGKKRLEAKNLEDLGEGRERARQLGEVITLKEKMSEIRRKRQASRLDSPIA</sequence>
<feature type="transmembrane region" description="Helical" evidence="6">
    <location>
        <begin position="558"/>
        <end position="578"/>
    </location>
</feature>
<reference evidence="8" key="1">
    <citation type="journal article" date="2021" name="Nat. Commun.">
        <title>Genetic determinants of endophytism in the Arabidopsis root mycobiome.</title>
        <authorList>
            <person name="Mesny F."/>
            <person name="Miyauchi S."/>
            <person name="Thiergart T."/>
            <person name="Pickel B."/>
            <person name="Atanasova L."/>
            <person name="Karlsson M."/>
            <person name="Huettel B."/>
            <person name="Barry K.W."/>
            <person name="Haridas S."/>
            <person name="Chen C."/>
            <person name="Bauer D."/>
            <person name="Andreopoulos W."/>
            <person name="Pangilinan J."/>
            <person name="LaButti K."/>
            <person name="Riley R."/>
            <person name="Lipzen A."/>
            <person name="Clum A."/>
            <person name="Drula E."/>
            <person name="Henrissat B."/>
            <person name="Kohler A."/>
            <person name="Grigoriev I.V."/>
            <person name="Martin F.M."/>
            <person name="Hacquard S."/>
        </authorList>
    </citation>
    <scope>NUCLEOTIDE SEQUENCE</scope>
    <source>
        <strain evidence="8">MPI-CAGE-CH-0235</strain>
    </source>
</reference>
<evidence type="ECO:0000313" key="9">
    <source>
        <dbReference type="Proteomes" id="UP000813444"/>
    </source>
</evidence>
<dbReference type="Proteomes" id="UP000813444">
    <property type="component" value="Unassembled WGS sequence"/>
</dbReference>
<dbReference type="PROSITE" id="PS50850">
    <property type="entry name" value="MFS"/>
    <property type="match status" value="1"/>
</dbReference>
<dbReference type="SUPFAM" id="SSF103473">
    <property type="entry name" value="MFS general substrate transporter"/>
    <property type="match status" value="1"/>
</dbReference>